<evidence type="ECO:0000256" key="1">
    <source>
        <dbReference type="SAM" id="Phobius"/>
    </source>
</evidence>
<gene>
    <name evidence="2" type="ORF">DWW18_04715</name>
</gene>
<protein>
    <submittedName>
        <fullName evidence="2">Uncharacterized protein</fullName>
    </submittedName>
</protein>
<accession>A0A412X4C9</accession>
<proteinExistence type="predicted"/>
<keyword evidence="1" id="KW-1133">Transmembrane helix</keyword>
<comment type="caution">
    <text evidence="2">The sequence shown here is derived from an EMBL/GenBank/DDBJ whole genome shotgun (WGS) entry which is preliminary data.</text>
</comment>
<reference evidence="2 3" key="1">
    <citation type="submission" date="2018-08" db="EMBL/GenBank/DDBJ databases">
        <title>A genome reference for cultivated species of the human gut microbiota.</title>
        <authorList>
            <person name="Zou Y."/>
            <person name="Xue W."/>
            <person name="Luo G."/>
        </authorList>
    </citation>
    <scope>NUCLEOTIDE SEQUENCE [LARGE SCALE GENOMIC DNA]</scope>
    <source>
        <strain evidence="2 3">AF14-49</strain>
    </source>
</reference>
<evidence type="ECO:0000313" key="3">
    <source>
        <dbReference type="Proteomes" id="UP000283589"/>
    </source>
</evidence>
<evidence type="ECO:0000313" key="2">
    <source>
        <dbReference type="EMBL" id="RGV35380.1"/>
    </source>
</evidence>
<feature type="transmembrane region" description="Helical" evidence="1">
    <location>
        <begin position="48"/>
        <end position="67"/>
    </location>
</feature>
<dbReference type="Proteomes" id="UP000283589">
    <property type="component" value="Unassembled WGS sequence"/>
</dbReference>
<dbReference type="AlphaFoldDB" id="A0A412X4C9"/>
<sequence length="94" mass="11165">MMNKKVLSIIIIEFLFSVIFIAILFSTQETLEYDRMINPEKYNRANNLVNISFIIYVLVAIILTICYKSKELIWVIWITWITLFCFSISSIYLI</sequence>
<keyword evidence="1" id="KW-0812">Transmembrane</keyword>
<keyword evidence="1" id="KW-0472">Membrane</keyword>
<feature type="transmembrane region" description="Helical" evidence="1">
    <location>
        <begin position="73"/>
        <end position="93"/>
    </location>
</feature>
<dbReference type="EMBL" id="QRZA01000004">
    <property type="protein sequence ID" value="RGV35380.1"/>
    <property type="molecule type" value="Genomic_DNA"/>
</dbReference>
<organism evidence="2 3">
    <name type="scientific">Butyricimonas virosa</name>
    <dbReference type="NCBI Taxonomy" id="544645"/>
    <lineage>
        <taxon>Bacteria</taxon>
        <taxon>Pseudomonadati</taxon>
        <taxon>Bacteroidota</taxon>
        <taxon>Bacteroidia</taxon>
        <taxon>Bacteroidales</taxon>
        <taxon>Odoribacteraceae</taxon>
        <taxon>Butyricimonas</taxon>
    </lineage>
</organism>
<feature type="transmembrane region" description="Helical" evidence="1">
    <location>
        <begin position="6"/>
        <end position="27"/>
    </location>
</feature>
<name>A0A412X4C9_9BACT</name>